<reference evidence="1 2" key="1">
    <citation type="journal article" date="2017" name="Curr. Biol.">
        <title>The Evolution of Venom by Co-option of Single-Copy Genes.</title>
        <authorList>
            <person name="Martinson E.O."/>
            <person name="Mrinalini"/>
            <person name="Kelkar Y.D."/>
            <person name="Chang C.H."/>
            <person name="Werren J.H."/>
        </authorList>
    </citation>
    <scope>NUCLEOTIDE SEQUENCE [LARGE SCALE GENOMIC DNA]</scope>
    <source>
        <strain evidence="1 2">Alberta</strain>
        <tissue evidence="1">Whole body</tissue>
    </source>
</reference>
<organism evidence="1 2">
    <name type="scientific">Trichomalopsis sarcophagae</name>
    <dbReference type="NCBI Taxonomy" id="543379"/>
    <lineage>
        <taxon>Eukaryota</taxon>
        <taxon>Metazoa</taxon>
        <taxon>Ecdysozoa</taxon>
        <taxon>Arthropoda</taxon>
        <taxon>Hexapoda</taxon>
        <taxon>Insecta</taxon>
        <taxon>Pterygota</taxon>
        <taxon>Neoptera</taxon>
        <taxon>Endopterygota</taxon>
        <taxon>Hymenoptera</taxon>
        <taxon>Apocrita</taxon>
        <taxon>Proctotrupomorpha</taxon>
        <taxon>Chalcidoidea</taxon>
        <taxon>Pteromalidae</taxon>
        <taxon>Pteromalinae</taxon>
        <taxon>Trichomalopsis</taxon>
    </lineage>
</organism>
<dbReference type="Proteomes" id="UP000215335">
    <property type="component" value="Unassembled WGS sequence"/>
</dbReference>
<gene>
    <name evidence="1" type="ORF">TSAR_003250</name>
</gene>
<accession>A0A232EKN9</accession>
<keyword evidence="2" id="KW-1185">Reference proteome</keyword>
<proteinExistence type="predicted"/>
<sequence length="107" mass="11983">MTPCFHFMAVDPDNVLPTSYACLSLIASAQENLGFSSPRSLSNYRVYPFEGEKKKYSVLKWPRIPRGLRVILHDALEHLSADLYSRSDPGSDVGNTTDIILINKVLL</sequence>
<comment type="caution">
    <text evidence="1">The sequence shown here is derived from an EMBL/GenBank/DDBJ whole genome shotgun (WGS) entry which is preliminary data.</text>
</comment>
<evidence type="ECO:0000313" key="1">
    <source>
        <dbReference type="EMBL" id="OXU18926.1"/>
    </source>
</evidence>
<evidence type="ECO:0000313" key="2">
    <source>
        <dbReference type="Proteomes" id="UP000215335"/>
    </source>
</evidence>
<dbReference type="AlphaFoldDB" id="A0A232EKN9"/>
<dbReference type="EMBL" id="NNAY01003735">
    <property type="protein sequence ID" value="OXU18926.1"/>
    <property type="molecule type" value="Genomic_DNA"/>
</dbReference>
<protein>
    <submittedName>
        <fullName evidence="1">Uncharacterized protein</fullName>
    </submittedName>
</protein>
<name>A0A232EKN9_9HYME</name>